<name>A0A1I7SV91_BURXY</name>
<dbReference type="Proteomes" id="UP000659654">
    <property type="component" value="Unassembled WGS sequence"/>
</dbReference>
<reference evidence="3" key="2">
    <citation type="submission" date="2020-08" db="EMBL/GenBank/DDBJ databases">
        <authorList>
            <person name="Kikuchi T."/>
        </authorList>
    </citation>
    <scope>NUCLEOTIDE SEQUENCE</scope>
    <source>
        <strain evidence="2">Ka4C1</strain>
    </source>
</reference>
<dbReference type="Proteomes" id="UP000095284">
    <property type="component" value="Unplaced"/>
</dbReference>
<gene>
    <name evidence="2" type="ORF">BXYJ_LOCUS5050</name>
</gene>
<accession>A0A1I7SV91</accession>
<evidence type="ECO:0000313" key="4">
    <source>
        <dbReference type="Proteomes" id="UP000095284"/>
    </source>
</evidence>
<dbReference type="EMBL" id="CAJFDI010000002">
    <property type="protein sequence ID" value="CAD5217468.1"/>
    <property type="molecule type" value="Genomic_DNA"/>
</dbReference>
<evidence type="ECO:0000313" key="5">
    <source>
        <dbReference type="Proteomes" id="UP000659654"/>
    </source>
</evidence>
<evidence type="ECO:0000313" key="6">
    <source>
        <dbReference type="WBParaSite" id="BXY_1696600.1"/>
    </source>
</evidence>
<reference evidence="6" key="1">
    <citation type="submission" date="2016-11" db="UniProtKB">
        <authorList>
            <consortium name="WormBaseParasite"/>
        </authorList>
    </citation>
    <scope>IDENTIFICATION</scope>
</reference>
<sequence length="107" mass="12036">MGFPKSIQKRGGAQRVRGTRSAARDNPSRPYFSLRSEERKKDGEEEEPAVFALGSIVPGDNTRWKRRPPPLISTGWNRVAQQDQLVKNVSGASTLFFPSRFFLLTSN</sequence>
<dbReference type="WBParaSite" id="BXY_1696600.1">
    <property type="protein sequence ID" value="BXY_1696600.1"/>
    <property type="gene ID" value="BXY_1696600"/>
</dbReference>
<proteinExistence type="predicted"/>
<keyword evidence="5" id="KW-1185">Reference proteome</keyword>
<evidence type="ECO:0000256" key="1">
    <source>
        <dbReference type="SAM" id="MobiDB-lite"/>
    </source>
</evidence>
<dbReference type="Proteomes" id="UP000582659">
    <property type="component" value="Unassembled WGS sequence"/>
</dbReference>
<evidence type="ECO:0000313" key="2">
    <source>
        <dbReference type="EMBL" id="CAD5217468.1"/>
    </source>
</evidence>
<dbReference type="AlphaFoldDB" id="A0A1I7SV91"/>
<organism evidence="4 6">
    <name type="scientific">Bursaphelenchus xylophilus</name>
    <name type="common">Pinewood nematode worm</name>
    <name type="synonym">Aphelenchoides xylophilus</name>
    <dbReference type="NCBI Taxonomy" id="6326"/>
    <lineage>
        <taxon>Eukaryota</taxon>
        <taxon>Metazoa</taxon>
        <taxon>Ecdysozoa</taxon>
        <taxon>Nematoda</taxon>
        <taxon>Chromadorea</taxon>
        <taxon>Rhabditida</taxon>
        <taxon>Tylenchina</taxon>
        <taxon>Tylenchomorpha</taxon>
        <taxon>Aphelenchoidea</taxon>
        <taxon>Aphelenchoididae</taxon>
        <taxon>Bursaphelenchus</taxon>
    </lineage>
</organism>
<evidence type="ECO:0000313" key="3">
    <source>
        <dbReference type="EMBL" id="CAG9101088.1"/>
    </source>
</evidence>
<feature type="region of interest" description="Disordered" evidence="1">
    <location>
        <begin position="1"/>
        <end position="47"/>
    </location>
</feature>
<protein>
    <submittedName>
        <fullName evidence="2">(pine wood nematode) hypothetical protein</fullName>
    </submittedName>
</protein>
<dbReference type="EMBL" id="CAJFCV020000002">
    <property type="protein sequence ID" value="CAG9101088.1"/>
    <property type="molecule type" value="Genomic_DNA"/>
</dbReference>